<reference evidence="1" key="2">
    <citation type="journal article" date="2015" name="Fish Shellfish Immunol.">
        <title>Early steps in the European eel (Anguilla anguilla)-Vibrio vulnificus interaction in the gills: Role of the RtxA13 toxin.</title>
        <authorList>
            <person name="Callol A."/>
            <person name="Pajuelo D."/>
            <person name="Ebbesson L."/>
            <person name="Teles M."/>
            <person name="MacKenzie S."/>
            <person name="Amaro C."/>
        </authorList>
    </citation>
    <scope>NUCLEOTIDE SEQUENCE</scope>
</reference>
<organism evidence="1">
    <name type="scientific">Anguilla anguilla</name>
    <name type="common">European freshwater eel</name>
    <name type="synonym">Muraena anguilla</name>
    <dbReference type="NCBI Taxonomy" id="7936"/>
    <lineage>
        <taxon>Eukaryota</taxon>
        <taxon>Metazoa</taxon>
        <taxon>Chordata</taxon>
        <taxon>Craniata</taxon>
        <taxon>Vertebrata</taxon>
        <taxon>Euteleostomi</taxon>
        <taxon>Actinopterygii</taxon>
        <taxon>Neopterygii</taxon>
        <taxon>Teleostei</taxon>
        <taxon>Anguilliformes</taxon>
        <taxon>Anguillidae</taxon>
        <taxon>Anguilla</taxon>
    </lineage>
</organism>
<protein>
    <submittedName>
        <fullName evidence="1">Uncharacterized protein</fullName>
    </submittedName>
</protein>
<evidence type="ECO:0000313" key="1">
    <source>
        <dbReference type="EMBL" id="JAH63401.1"/>
    </source>
</evidence>
<sequence length="22" mass="2395">MSRGESVGLRCTDELTCLPTII</sequence>
<dbReference type="AlphaFoldDB" id="A0A0E9UC42"/>
<proteinExistence type="predicted"/>
<reference evidence="1" key="1">
    <citation type="submission" date="2014-11" db="EMBL/GenBank/DDBJ databases">
        <authorList>
            <person name="Amaro Gonzalez C."/>
        </authorList>
    </citation>
    <scope>NUCLEOTIDE SEQUENCE</scope>
</reference>
<name>A0A0E9UC42_ANGAN</name>
<dbReference type="EMBL" id="GBXM01045176">
    <property type="protein sequence ID" value="JAH63401.1"/>
    <property type="molecule type" value="Transcribed_RNA"/>
</dbReference>
<accession>A0A0E9UC42</accession>